<sequence length="47" mass="5724">KEKTVRTKDKKKSKNKESYIPQDQEKLERTTQKNEKKILQMTEREDS</sequence>
<accession>A0ACA9QBC3</accession>
<proteinExistence type="predicted"/>
<evidence type="ECO:0000313" key="2">
    <source>
        <dbReference type="Proteomes" id="UP000789920"/>
    </source>
</evidence>
<name>A0ACA9QBC3_9GLOM</name>
<dbReference type="EMBL" id="CAJVQC010029861">
    <property type="protein sequence ID" value="CAG8743881.1"/>
    <property type="molecule type" value="Genomic_DNA"/>
</dbReference>
<organism evidence="1 2">
    <name type="scientific">Racocetra persica</name>
    <dbReference type="NCBI Taxonomy" id="160502"/>
    <lineage>
        <taxon>Eukaryota</taxon>
        <taxon>Fungi</taxon>
        <taxon>Fungi incertae sedis</taxon>
        <taxon>Mucoromycota</taxon>
        <taxon>Glomeromycotina</taxon>
        <taxon>Glomeromycetes</taxon>
        <taxon>Diversisporales</taxon>
        <taxon>Gigasporaceae</taxon>
        <taxon>Racocetra</taxon>
    </lineage>
</organism>
<reference evidence="1" key="1">
    <citation type="submission" date="2021-06" db="EMBL/GenBank/DDBJ databases">
        <authorList>
            <person name="Kallberg Y."/>
            <person name="Tangrot J."/>
            <person name="Rosling A."/>
        </authorList>
    </citation>
    <scope>NUCLEOTIDE SEQUENCE</scope>
    <source>
        <strain evidence="1">MA461A</strain>
    </source>
</reference>
<gene>
    <name evidence="1" type="ORF">RPERSI_LOCUS13439</name>
</gene>
<keyword evidence="2" id="KW-1185">Reference proteome</keyword>
<feature type="non-terminal residue" evidence="1">
    <location>
        <position position="1"/>
    </location>
</feature>
<dbReference type="Proteomes" id="UP000789920">
    <property type="component" value="Unassembled WGS sequence"/>
</dbReference>
<protein>
    <submittedName>
        <fullName evidence="1">30155_t:CDS:1</fullName>
    </submittedName>
</protein>
<evidence type="ECO:0000313" key="1">
    <source>
        <dbReference type="EMBL" id="CAG8743881.1"/>
    </source>
</evidence>
<comment type="caution">
    <text evidence="1">The sequence shown here is derived from an EMBL/GenBank/DDBJ whole genome shotgun (WGS) entry which is preliminary data.</text>
</comment>